<dbReference type="Proteomes" id="UP000800235">
    <property type="component" value="Unassembled WGS sequence"/>
</dbReference>
<dbReference type="InterPro" id="IPR036424">
    <property type="entry name" value="UPP_synth-like_sf"/>
</dbReference>
<keyword evidence="9" id="KW-0460">Magnesium</keyword>
<dbReference type="GO" id="GO:0045547">
    <property type="term" value="F:ditrans,polycis-polyprenyl diphosphate synthase [(2E,6E)-farnesyl diphosphate specific] activity"/>
    <property type="evidence" value="ECO:0007669"/>
    <property type="project" value="UniProtKB-EC"/>
</dbReference>
<evidence type="ECO:0000256" key="6">
    <source>
        <dbReference type="ARBA" id="ARBA00022679"/>
    </source>
</evidence>
<evidence type="ECO:0000256" key="3">
    <source>
        <dbReference type="ARBA" id="ARBA00004922"/>
    </source>
</evidence>
<dbReference type="SUPFAM" id="SSF64005">
    <property type="entry name" value="Undecaprenyl diphosphate synthase"/>
    <property type="match status" value="1"/>
</dbReference>
<evidence type="ECO:0000256" key="12">
    <source>
        <dbReference type="ARBA" id="ARBA00047353"/>
    </source>
</evidence>
<protein>
    <recommendedName>
        <fullName evidence="5">ditrans,polycis-polyprenyl diphosphate synthase [(2E,6E)-farnesyldiphosphate specific]</fullName>
        <ecNumber evidence="5">2.5.1.87</ecNumber>
    </recommendedName>
</protein>
<dbReference type="InterPro" id="IPR038887">
    <property type="entry name" value="Nus1/NgBR"/>
</dbReference>
<evidence type="ECO:0000256" key="9">
    <source>
        <dbReference type="ARBA" id="ARBA00022842"/>
    </source>
</evidence>
<proteinExistence type="inferred from homology"/>
<dbReference type="EC" id="2.5.1.87" evidence="5"/>
<evidence type="ECO:0000256" key="7">
    <source>
        <dbReference type="ARBA" id="ARBA00022692"/>
    </source>
</evidence>
<keyword evidence="8" id="KW-0256">Endoplasmic reticulum</keyword>
<evidence type="ECO:0000256" key="5">
    <source>
        <dbReference type="ARBA" id="ARBA00012596"/>
    </source>
</evidence>
<feature type="compositionally biased region" description="Polar residues" evidence="13">
    <location>
        <begin position="10"/>
        <end position="22"/>
    </location>
</feature>
<keyword evidence="10" id="KW-1133">Transmembrane helix</keyword>
<evidence type="ECO:0000313" key="15">
    <source>
        <dbReference type="Proteomes" id="UP000800235"/>
    </source>
</evidence>
<dbReference type="GO" id="GO:0005789">
    <property type="term" value="C:endoplasmic reticulum membrane"/>
    <property type="evidence" value="ECO:0007669"/>
    <property type="project" value="UniProtKB-SubCell"/>
</dbReference>
<gene>
    <name evidence="14" type="ORF">EJ08DRAFT_580105</name>
</gene>
<sequence length="339" mass="38217">MLKQKDQLSLRYNSNQKGQPLTPQERERMLRKFLPTTPSPSTPSTISPDPSPFPSRAPPIRNLIKSQIHTLIYTFIHLFFGLYVRTRIAYHAIVDRILAILYYHHRTPDLIRKDVKNLSRLPEHLSVILSVNTDDDRGAGLEQLVHEVSEISAWCASAGIPALSIYERTGILKNYIPQTHHTITRTLQAYFGNTPYSKCPTVSVRAPNLPTFSPPTTPPTSDAGGTHPDHITILLLSEDDGRNTLVDLTKTLAEMAQRSKISPADISAELIDAEITESVMGEPDILLLFAPRVMLDGYPPWQVRLTEIYHVPDNTEGVGYQVFLRALHRYAHAQMRFGR</sequence>
<keyword evidence="6" id="KW-0808">Transferase</keyword>
<organism evidence="14 15">
    <name type="scientific">Tothia fuscella</name>
    <dbReference type="NCBI Taxonomy" id="1048955"/>
    <lineage>
        <taxon>Eukaryota</taxon>
        <taxon>Fungi</taxon>
        <taxon>Dikarya</taxon>
        <taxon>Ascomycota</taxon>
        <taxon>Pezizomycotina</taxon>
        <taxon>Dothideomycetes</taxon>
        <taxon>Pleosporomycetidae</taxon>
        <taxon>Venturiales</taxon>
        <taxon>Cylindrosympodiaceae</taxon>
        <taxon>Tothia</taxon>
    </lineage>
</organism>
<comment type="similarity">
    <text evidence="4">Belongs to the UPP synthase family.</text>
</comment>
<dbReference type="EMBL" id="MU007012">
    <property type="protein sequence ID" value="KAF2435607.1"/>
    <property type="molecule type" value="Genomic_DNA"/>
</dbReference>
<keyword evidence="7" id="KW-0812">Transmembrane</keyword>
<evidence type="ECO:0000256" key="8">
    <source>
        <dbReference type="ARBA" id="ARBA00022824"/>
    </source>
</evidence>
<reference evidence="14" key="1">
    <citation type="journal article" date="2020" name="Stud. Mycol.">
        <title>101 Dothideomycetes genomes: a test case for predicting lifestyles and emergence of pathogens.</title>
        <authorList>
            <person name="Haridas S."/>
            <person name="Albert R."/>
            <person name="Binder M."/>
            <person name="Bloem J."/>
            <person name="Labutti K."/>
            <person name="Salamov A."/>
            <person name="Andreopoulos B."/>
            <person name="Baker S."/>
            <person name="Barry K."/>
            <person name="Bills G."/>
            <person name="Bluhm B."/>
            <person name="Cannon C."/>
            <person name="Castanera R."/>
            <person name="Culley D."/>
            <person name="Daum C."/>
            <person name="Ezra D."/>
            <person name="Gonzalez J."/>
            <person name="Henrissat B."/>
            <person name="Kuo A."/>
            <person name="Liang C."/>
            <person name="Lipzen A."/>
            <person name="Lutzoni F."/>
            <person name="Magnuson J."/>
            <person name="Mondo S."/>
            <person name="Nolan M."/>
            <person name="Ohm R."/>
            <person name="Pangilinan J."/>
            <person name="Park H.-J."/>
            <person name="Ramirez L."/>
            <person name="Alfaro M."/>
            <person name="Sun H."/>
            <person name="Tritt A."/>
            <person name="Yoshinaga Y."/>
            <person name="Zwiers L.-H."/>
            <person name="Turgeon B."/>
            <person name="Goodwin S."/>
            <person name="Spatafora J."/>
            <person name="Crous P."/>
            <person name="Grigoriev I."/>
        </authorList>
    </citation>
    <scope>NUCLEOTIDE SEQUENCE</scope>
    <source>
        <strain evidence="14">CBS 130266</strain>
    </source>
</reference>
<feature type="region of interest" description="Disordered" evidence="13">
    <location>
        <begin position="1"/>
        <end position="54"/>
    </location>
</feature>
<name>A0A9P4U445_9PEZI</name>
<evidence type="ECO:0000256" key="2">
    <source>
        <dbReference type="ARBA" id="ARBA00004586"/>
    </source>
</evidence>
<evidence type="ECO:0000256" key="10">
    <source>
        <dbReference type="ARBA" id="ARBA00022989"/>
    </source>
</evidence>
<dbReference type="Gene3D" id="3.40.1180.10">
    <property type="entry name" value="Decaprenyl diphosphate synthase-like"/>
    <property type="match status" value="1"/>
</dbReference>
<dbReference type="AlphaFoldDB" id="A0A9P4U445"/>
<evidence type="ECO:0000313" key="14">
    <source>
        <dbReference type="EMBL" id="KAF2435607.1"/>
    </source>
</evidence>
<accession>A0A9P4U445</accession>
<dbReference type="OrthoDB" id="19639at2759"/>
<keyword evidence="15" id="KW-1185">Reference proteome</keyword>
<evidence type="ECO:0000256" key="4">
    <source>
        <dbReference type="ARBA" id="ARBA00005432"/>
    </source>
</evidence>
<comment type="cofactor">
    <cofactor evidence="1">
        <name>Mg(2+)</name>
        <dbReference type="ChEBI" id="CHEBI:18420"/>
    </cofactor>
</comment>
<comment type="subcellular location">
    <subcellularLocation>
        <location evidence="2">Endoplasmic reticulum membrane</location>
    </subcellularLocation>
</comment>
<comment type="pathway">
    <text evidence="3">Protein modification; protein glycosylation.</text>
</comment>
<evidence type="ECO:0000256" key="1">
    <source>
        <dbReference type="ARBA" id="ARBA00001946"/>
    </source>
</evidence>
<keyword evidence="11" id="KW-0472">Membrane</keyword>
<comment type="caution">
    <text evidence="14">The sequence shown here is derived from an EMBL/GenBank/DDBJ whole genome shotgun (WGS) entry which is preliminary data.</text>
</comment>
<comment type="catalytic activity">
    <reaction evidence="12">
        <text>n isopentenyl diphosphate + (2E,6E)-farnesyl diphosphate = a di-trans,poly-cis-polyprenyl diphosphate + n diphosphate</text>
        <dbReference type="Rhea" id="RHEA:53008"/>
        <dbReference type="Rhea" id="RHEA-COMP:19494"/>
        <dbReference type="ChEBI" id="CHEBI:33019"/>
        <dbReference type="ChEBI" id="CHEBI:128769"/>
        <dbReference type="ChEBI" id="CHEBI:136960"/>
        <dbReference type="ChEBI" id="CHEBI:175763"/>
        <dbReference type="EC" id="2.5.1.87"/>
    </reaction>
</comment>
<dbReference type="GO" id="GO:1904423">
    <property type="term" value="C:dehydrodolichyl diphosphate synthase complex"/>
    <property type="evidence" value="ECO:0007669"/>
    <property type="project" value="InterPro"/>
</dbReference>
<evidence type="ECO:0000256" key="11">
    <source>
        <dbReference type="ARBA" id="ARBA00023136"/>
    </source>
</evidence>
<evidence type="ECO:0000256" key="13">
    <source>
        <dbReference type="SAM" id="MobiDB-lite"/>
    </source>
</evidence>
<dbReference type="PANTHER" id="PTHR21528:SF0">
    <property type="entry name" value="DEHYDRODOLICHYL DIPHOSPHATE SYNTHASE COMPLEX SUBUNIT NUS1"/>
    <property type="match status" value="1"/>
</dbReference>
<dbReference type="PANTHER" id="PTHR21528">
    <property type="entry name" value="DEHYDRODOLICHYL DIPHOSPHATE SYNTHASE COMPLEX SUBUNIT NUS1"/>
    <property type="match status" value="1"/>
</dbReference>